<name>A0ABN1WXH0_9ACTN</name>
<accession>A0ABN1WXH0</accession>
<proteinExistence type="predicted"/>
<gene>
    <name evidence="1" type="ORF">GCM10009665_68400</name>
</gene>
<organism evidence="1 2">
    <name type="scientific">Kitasatospora nipponensis</name>
    <dbReference type="NCBI Taxonomy" id="258049"/>
    <lineage>
        <taxon>Bacteria</taxon>
        <taxon>Bacillati</taxon>
        <taxon>Actinomycetota</taxon>
        <taxon>Actinomycetes</taxon>
        <taxon>Kitasatosporales</taxon>
        <taxon>Streptomycetaceae</taxon>
        <taxon>Kitasatospora</taxon>
    </lineage>
</organism>
<dbReference type="EMBL" id="BAAALF010000208">
    <property type="protein sequence ID" value="GAA1270398.1"/>
    <property type="molecule type" value="Genomic_DNA"/>
</dbReference>
<evidence type="ECO:0000313" key="1">
    <source>
        <dbReference type="EMBL" id="GAA1270398.1"/>
    </source>
</evidence>
<comment type="caution">
    <text evidence="1">The sequence shown here is derived from an EMBL/GenBank/DDBJ whole genome shotgun (WGS) entry which is preliminary data.</text>
</comment>
<evidence type="ECO:0000313" key="2">
    <source>
        <dbReference type="Proteomes" id="UP001500037"/>
    </source>
</evidence>
<dbReference type="Proteomes" id="UP001500037">
    <property type="component" value="Unassembled WGS sequence"/>
</dbReference>
<protein>
    <recommendedName>
        <fullName evidence="3">Disulfide bond corrector protein DsbC</fullName>
    </recommendedName>
</protein>
<evidence type="ECO:0008006" key="3">
    <source>
        <dbReference type="Google" id="ProtNLM"/>
    </source>
</evidence>
<sequence>MRSRAFARSRRAPSVTAAVAVLLAAGGVAGWYGGSAAPVPSPPPASRFSQNGVTVALSVADWKDGSGTLRATFTPEQAGFHLYSVDLPPDGIDGVGRPTSVQVTGALEAVGAPRVSVPVRPLVLPGDASALPVYPDGPVTVSITVRTTANGRGEATVLVGYAACSVTAGCLFPVTGHPVAVRVGTTGAVFPTEPPSPAPTTPSP</sequence>
<reference evidence="1 2" key="1">
    <citation type="journal article" date="2019" name="Int. J. Syst. Evol. Microbiol.">
        <title>The Global Catalogue of Microorganisms (GCM) 10K type strain sequencing project: providing services to taxonomists for standard genome sequencing and annotation.</title>
        <authorList>
            <consortium name="The Broad Institute Genomics Platform"/>
            <consortium name="The Broad Institute Genome Sequencing Center for Infectious Disease"/>
            <person name="Wu L."/>
            <person name="Ma J."/>
        </authorList>
    </citation>
    <scope>NUCLEOTIDE SEQUENCE [LARGE SCALE GENOMIC DNA]</scope>
    <source>
        <strain evidence="1 2">JCM 13004</strain>
    </source>
</reference>
<keyword evidence="2" id="KW-1185">Reference proteome</keyword>